<comment type="caution">
    <text evidence="2">The sequence shown here is derived from an EMBL/GenBank/DDBJ whole genome shotgun (WGS) entry which is preliminary data.</text>
</comment>
<feature type="region of interest" description="Disordered" evidence="1">
    <location>
        <begin position="1"/>
        <end position="24"/>
    </location>
</feature>
<evidence type="ECO:0000256" key="1">
    <source>
        <dbReference type="SAM" id="MobiDB-lite"/>
    </source>
</evidence>
<feature type="compositionally biased region" description="Basic and acidic residues" evidence="1">
    <location>
        <begin position="7"/>
        <end position="24"/>
    </location>
</feature>
<evidence type="ECO:0000313" key="2">
    <source>
        <dbReference type="EMBL" id="MDR7321100.1"/>
    </source>
</evidence>
<gene>
    <name evidence="2" type="ORF">J2S44_001350</name>
</gene>
<proteinExistence type="predicted"/>
<protein>
    <submittedName>
        <fullName evidence="2">Uncharacterized protein</fullName>
    </submittedName>
</protein>
<dbReference type="Proteomes" id="UP001183629">
    <property type="component" value="Unassembled WGS sequence"/>
</dbReference>
<reference evidence="2 3" key="1">
    <citation type="submission" date="2023-07" db="EMBL/GenBank/DDBJ databases">
        <title>Sequencing the genomes of 1000 actinobacteria strains.</title>
        <authorList>
            <person name="Klenk H.-P."/>
        </authorList>
    </citation>
    <scope>NUCLEOTIDE SEQUENCE [LARGE SCALE GENOMIC DNA]</scope>
    <source>
        <strain evidence="2 3">DSM 44711</strain>
    </source>
</reference>
<accession>A0AAE4CQM4</accession>
<name>A0AAE4CQM4_9ACTN</name>
<dbReference type="RefSeq" id="WP_310409874.1">
    <property type="nucleotide sequence ID" value="NZ_JAVDYC010000001.1"/>
</dbReference>
<keyword evidence="3" id="KW-1185">Reference proteome</keyword>
<dbReference type="EMBL" id="JAVDYC010000001">
    <property type="protein sequence ID" value="MDR7321100.1"/>
    <property type="molecule type" value="Genomic_DNA"/>
</dbReference>
<dbReference type="AlphaFoldDB" id="A0AAE4CQM4"/>
<evidence type="ECO:0000313" key="3">
    <source>
        <dbReference type="Proteomes" id="UP001183629"/>
    </source>
</evidence>
<sequence>MSVAEHAGGKPGDDQMHGGAHDVVGEIATLTDSVPPAADDEILAKLEILARTFSPAEVFAVLVRFDTPDLLG</sequence>
<organism evidence="2 3">
    <name type="scientific">Catenuloplanes niger</name>
    <dbReference type="NCBI Taxonomy" id="587534"/>
    <lineage>
        <taxon>Bacteria</taxon>
        <taxon>Bacillati</taxon>
        <taxon>Actinomycetota</taxon>
        <taxon>Actinomycetes</taxon>
        <taxon>Micromonosporales</taxon>
        <taxon>Micromonosporaceae</taxon>
        <taxon>Catenuloplanes</taxon>
    </lineage>
</organism>